<reference evidence="2" key="1">
    <citation type="journal article" date="2023" name="PeerJ">
        <title>Selection and evaluation of lactic acid bacteria from chicken feces in Thailand as potential probiotics.</title>
        <authorList>
            <person name="Khurajog B."/>
            <person name="Disastra Y."/>
            <person name="Lawwyne L.D."/>
            <person name="Sirichokchatchawan W."/>
            <person name="Niyomtham W."/>
            <person name="Yindee J."/>
            <person name="Hampson D.J."/>
            <person name="Prapasarakul N."/>
        </authorList>
    </citation>
    <scope>NUCLEOTIDE SEQUENCE</scope>
    <source>
        <strain evidence="2">BF9</strain>
    </source>
</reference>
<dbReference type="SMART" id="SM00450">
    <property type="entry name" value="RHOD"/>
    <property type="match status" value="1"/>
</dbReference>
<feature type="domain" description="Rhodanese" evidence="1">
    <location>
        <begin position="19"/>
        <end position="99"/>
    </location>
</feature>
<dbReference type="InterPro" id="IPR001763">
    <property type="entry name" value="Rhodanese-like_dom"/>
</dbReference>
<name>A0AAW8YHT8_PEDAC</name>
<dbReference type="SUPFAM" id="SSF52821">
    <property type="entry name" value="Rhodanese/Cell cycle control phosphatase"/>
    <property type="match status" value="1"/>
</dbReference>
<protein>
    <submittedName>
        <fullName evidence="2">Rhodanese-like domain-containing protein</fullName>
    </submittedName>
</protein>
<dbReference type="EMBL" id="JAWJAV010000003">
    <property type="protein sequence ID" value="MDV2621064.1"/>
    <property type="molecule type" value="Genomic_DNA"/>
</dbReference>
<dbReference type="InterPro" id="IPR036873">
    <property type="entry name" value="Rhodanese-like_dom_sf"/>
</dbReference>
<sequence>MVKTIAMEDFYQKYPLTTAVLLDVREPDEFAAGHAVGARNFPLSQLPNRLAELDQATPYYVICRSGRRSANACGVLEVQGFDVTNVVGGMLAWPGKVEKD</sequence>
<organism evidence="2 3">
    <name type="scientific">Pediococcus acidilactici</name>
    <dbReference type="NCBI Taxonomy" id="1254"/>
    <lineage>
        <taxon>Bacteria</taxon>
        <taxon>Bacillati</taxon>
        <taxon>Bacillota</taxon>
        <taxon>Bacilli</taxon>
        <taxon>Lactobacillales</taxon>
        <taxon>Lactobacillaceae</taxon>
        <taxon>Pediococcus</taxon>
        <taxon>Pediococcus acidilactici group</taxon>
    </lineage>
</organism>
<dbReference type="PROSITE" id="PS50206">
    <property type="entry name" value="RHODANESE_3"/>
    <property type="match status" value="1"/>
</dbReference>
<dbReference type="AlphaFoldDB" id="A0AAW8YHT8"/>
<dbReference type="RefSeq" id="WP_008841794.1">
    <property type="nucleotide sequence ID" value="NZ_CP023654.1"/>
</dbReference>
<dbReference type="CDD" id="cd00158">
    <property type="entry name" value="RHOD"/>
    <property type="match status" value="1"/>
</dbReference>
<dbReference type="PANTHER" id="PTHR43031">
    <property type="entry name" value="FAD-DEPENDENT OXIDOREDUCTASE"/>
    <property type="match status" value="1"/>
</dbReference>
<evidence type="ECO:0000313" key="3">
    <source>
        <dbReference type="Proteomes" id="UP001280897"/>
    </source>
</evidence>
<evidence type="ECO:0000259" key="1">
    <source>
        <dbReference type="PROSITE" id="PS50206"/>
    </source>
</evidence>
<reference evidence="2" key="2">
    <citation type="submission" date="2023-10" db="EMBL/GenBank/DDBJ databases">
        <authorList>
            <person name="Khurajog B."/>
        </authorList>
    </citation>
    <scope>NUCLEOTIDE SEQUENCE</scope>
    <source>
        <strain evidence="2">BF9</strain>
    </source>
</reference>
<accession>A0AAW8YHT8</accession>
<dbReference type="Pfam" id="PF00581">
    <property type="entry name" value="Rhodanese"/>
    <property type="match status" value="1"/>
</dbReference>
<proteinExistence type="predicted"/>
<dbReference type="PANTHER" id="PTHR43031:SF1">
    <property type="entry name" value="PYRIDINE NUCLEOTIDE-DISULPHIDE OXIDOREDUCTASE"/>
    <property type="match status" value="1"/>
</dbReference>
<dbReference type="InterPro" id="IPR050229">
    <property type="entry name" value="GlpE_sulfurtransferase"/>
</dbReference>
<gene>
    <name evidence="2" type="ORF">R0G89_04885</name>
</gene>
<dbReference type="Proteomes" id="UP001280897">
    <property type="component" value="Unassembled WGS sequence"/>
</dbReference>
<comment type="caution">
    <text evidence="2">The sequence shown here is derived from an EMBL/GenBank/DDBJ whole genome shotgun (WGS) entry which is preliminary data.</text>
</comment>
<dbReference type="Gene3D" id="3.40.250.10">
    <property type="entry name" value="Rhodanese-like domain"/>
    <property type="match status" value="1"/>
</dbReference>
<evidence type="ECO:0000313" key="2">
    <source>
        <dbReference type="EMBL" id="MDV2621064.1"/>
    </source>
</evidence>